<dbReference type="AlphaFoldDB" id="A0A0P6CL40"/>
<gene>
    <name evidence="2" type="ORF">APZ42_022955</name>
</gene>
<dbReference type="EMBL" id="GDIQ01089606">
    <property type="protein sequence ID" value="JAN05131.1"/>
    <property type="molecule type" value="Transcribed_RNA"/>
</dbReference>
<organism evidence="1">
    <name type="scientific">Daphnia magna</name>
    <dbReference type="NCBI Taxonomy" id="35525"/>
    <lineage>
        <taxon>Eukaryota</taxon>
        <taxon>Metazoa</taxon>
        <taxon>Ecdysozoa</taxon>
        <taxon>Arthropoda</taxon>
        <taxon>Crustacea</taxon>
        <taxon>Branchiopoda</taxon>
        <taxon>Diplostraca</taxon>
        <taxon>Cladocera</taxon>
        <taxon>Anomopoda</taxon>
        <taxon>Daphniidae</taxon>
        <taxon>Daphnia</taxon>
    </lineage>
</organism>
<keyword evidence="3" id="KW-1185">Reference proteome</keyword>
<dbReference type="EMBL" id="LRGB01001363">
    <property type="protein sequence ID" value="KZS12169.1"/>
    <property type="molecule type" value="Genomic_DNA"/>
</dbReference>
<sequence length="55" mass="6040">MLDGVKSSPCDDSKKLFISTYSFQTPPMVIVGIVVYVATPKGICFESSLGRARWI</sequence>
<name>A0A0P6CL40_9CRUS</name>
<evidence type="ECO:0000313" key="3">
    <source>
        <dbReference type="Proteomes" id="UP000076858"/>
    </source>
</evidence>
<proteinExistence type="predicted"/>
<reference evidence="2 3" key="2">
    <citation type="submission" date="2016-03" db="EMBL/GenBank/DDBJ databases">
        <title>EvidentialGene: Evidence-directed Construction of Genes on Genomes.</title>
        <authorList>
            <person name="Gilbert D.G."/>
            <person name="Choi J.-H."/>
            <person name="Mockaitis K."/>
            <person name="Colbourne J."/>
            <person name="Pfrender M."/>
        </authorList>
    </citation>
    <scope>NUCLEOTIDE SEQUENCE [LARGE SCALE GENOMIC DNA]</scope>
    <source>
        <strain evidence="2 3">Xinb3</strain>
        <tissue evidence="2">Complete organism</tissue>
    </source>
</reference>
<dbReference type="Proteomes" id="UP000076858">
    <property type="component" value="Unassembled WGS sequence"/>
</dbReference>
<reference evidence="1" key="1">
    <citation type="submission" date="2015-10" db="EMBL/GenBank/DDBJ databases">
        <title>EvidentialGene: Evidence-directed Construction of Complete mRNA Transcriptomes without Genomes.</title>
        <authorList>
            <person name="Gilbert D.G."/>
        </authorList>
    </citation>
    <scope>NUCLEOTIDE SEQUENCE</scope>
</reference>
<accession>A0A0P6CL40</accession>
<protein>
    <submittedName>
        <fullName evidence="1">Uncharacterized protein</fullName>
    </submittedName>
</protein>
<evidence type="ECO:0000313" key="2">
    <source>
        <dbReference type="EMBL" id="KZS12169.1"/>
    </source>
</evidence>
<evidence type="ECO:0000313" key="1">
    <source>
        <dbReference type="EMBL" id="JAN05131.1"/>
    </source>
</evidence>